<dbReference type="eggNOG" id="ENOG502RADE">
    <property type="taxonomic scope" value="Eukaryota"/>
</dbReference>
<evidence type="ECO:0000256" key="1">
    <source>
        <dbReference type="SAM" id="MobiDB-lite"/>
    </source>
</evidence>
<dbReference type="Proteomes" id="UP000006039">
    <property type="component" value="Unassembled WGS sequence"/>
</dbReference>
<reference evidence="3" key="4">
    <citation type="journal article" date="2015" name="G3 (Bethesda)">
        <title>Genome sequences of three phytopathogenic species of the Magnaporthaceae family of fungi.</title>
        <authorList>
            <person name="Okagaki L.H."/>
            <person name="Nunes C.C."/>
            <person name="Sailsbery J."/>
            <person name="Clay B."/>
            <person name="Brown D."/>
            <person name="John T."/>
            <person name="Oh Y."/>
            <person name="Young N."/>
            <person name="Fitzgerald M."/>
            <person name="Haas B.J."/>
            <person name="Zeng Q."/>
            <person name="Young S."/>
            <person name="Adiconis X."/>
            <person name="Fan L."/>
            <person name="Levin J.Z."/>
            <person name="Mitchell T.K."/>
            <person name="Okubara P.A."/>
            <person name="Farman M.L."/>
            <person name="Kohn L.M."/>
            <person name="Birren B."/>
            <person name="Ma L.-J."/>
            <person name="Dean R.A."/>
        </authorList>
    </citation>
    <scope>NUCLEOTIDE SEQUENCE</scope>
    <source>
        <strain evidence="3">R3-111a-1</strain>
    </source>
</reference>
<dbReference type="HOGENOM" id="CLU_2359860_0_0_1"/>
<organism evidence="2">
    <name type="scientific">Gaeumannomyces tritici (strain R3-111a-1)</name>
    <name type="common">Wheat and barley take-all root rot fungus</name>
    <name type="synonym">Gaeumannomyces graminis var. tritici</name>
    <dbReference type="NCBI Taxonomy" id="644352"/>
    <lineage>
        <taxon>Eukaryota</taxon>
        <taxon>Fungi</taxon>
        <taxon>Dikarya</taxon>
        <taxon>Ascomycota</taxon>
        <taxon>Pezizomycotina</taxon>
        <taxon>Sordariomycetes</taxon>
        <taxon>Sordariomycetidae</taxon>
        <taxon>Magnaporthales</taxon>
        <taxon>Magnaporthaceae</taxon>
        <taxon>Gaeumannomyces</taxon>
    </lineage>
</organism>
<feature type="region of interest" description="Disordered" evidence="1">
    <location>
        <begin position="26"/>
        <end position="52"/>
    </location>
</feature>
<gene>
    <name evidence="3" type="primary">20345799</name>
    <name evidence="2" type="ORF">GGTG_05341</name>
</gene>
<keyword evidence="4" id="KW-1185">Reference proteome</keyword>
<accession>J3NVM6</accession>
<protein>
    <submittedName>
        <fullName evidence="2 3">Uncharacterized protein</fullName>
    </submittedName>
</protein>
<feature type="compositionally biased region" description="Basic residues" evidence="1">
    <location>
        <begin position="26"/>
        <end position="42"/>
    </location>
</feature>
<dbReference type="EnsemblFungi" id="EJT75404">
    <property type="protein sequence ID" value="EJT75404"/>
    <property type="gene ID" value="GGTG_05341"/>
</dbReference>
<name>J3NVM6_GAET3</name>
<dbReference type="VEuPathDB" id="FungiDB:GGTG_05341"/>
<reference evidence="3" key="5">
    <citation type="submission" date="2018-04" db="UniProtKB">
        <authorList>
            <consortium name="EnsemblFungi"/>
        </authorList>
    </citation>
    <scope>IDENTIFICATION</scope>
    <source>
        <strain evidence="3">R3-111a-1</strain>
    </source>
</reference>
<reference evidence="2" key="2">
    <citation type="submission" date="2010-07" db="EMBL/GenBank/DDBJ databases">
        <authorList>
            <consortium name="The Broad Institute Genome Sequencing Platform"/>
            <consortium name="Broad Institute Genome Sequencing Center for Infectious Disease"/>
            <person name="Ma L.-J."/>
            <person name="Dead R."/>
            <person name="Young S."/>
            <person name="Zeng Q."/>
            <person name="Koehrsen M."/>
            <person name="Alvarado L."/>
            <person name="Berlin A."/>
            <person name="Chapman S.B."/>
            <person name="Chen Z."/>
            <person name="Freedman E."/>
            <person name="Gellesch M."/>
            <person name="Goldberg J."/>
            <person name="Griggs A."/>
            <person name="Gujja S."/>
            <person name="Heilman E.R."/>
            <person name="Heiman D."/>
            <person name="Hepburn T."/>
            <person name="Howarth C."/>
            <person name="Jen D."/>
            <person name="Larson L."/>
            <person name="Mehta T."/>
            <person name="Neiman D."/>
            <person name="Pearson M."/>
            <person name="Roberts A."/>
            <person name="Saif S."/>
            <person name="Shea T."/>
            <person name="Shenoy N."/>
            <person name="Sisk P."/>
            <person name="Stolte C."/>
            <person name="Sykes S."/>
            <person name="Walk T."/>
            <person name="White J."/>
            <person name="Yandava C."/>
            <person name="Haas B."/>
            <person name="Nusbaum C."/>
            <person name="Birren B."/>
        </authorList>
    </citation>
    <scope>NUCLEOTIDE SEQUENCE</scope>
    <source>
        <strain evidence="2">R3-111a-1</strain>
    </source>
</reference>
<reference evidence="4" key="1">
    <citation type="submission" date="2010-07" db="EMBL/GenBank/DDBJ databases">
        <title>The genome sequence of Gaeumannomyces graminis var. tritici strain R3-111a-1.</title>
        <authorList>
            <consortium name="The Broad Institute Genome Sequencing Platform"/>
            <person name="Ma L.-J."/>
            <person name="Dead R."/>
            <person name="Young S."/>
            <person name="Zeng Q."/>
            <person name="Koehrsen M."/>
            <person name="Alvarado L."/>
            <person name="Berlin A."/>
            <person name="Chapman S.B."/>
            <person name="Chen Z."/>
            <person name="Freedman E."/>
            <person name="Gellesch M."/>
            <person name="Goldberg J."/>
            <person name="Griggs A."/>
            <person name="Gujja S."/>
            <person name="Heilman E.R."/>
            <person name="Heiman D."/>
            <person name="Hepburn T."/>
            <person name="Howarth C."/>
            <person name="Jen D."/>
            <person name="Larson L."/>
            <person name="Mehta T."/>
            <person name="Neiman D."/>
            <person name="Pearson M."/>
            <person name="Roberts A."/>
            <person name="Saif S."/>
            <person name="Shea T."/>
            <person name="Shenoy N."/>
            <person name="Sisk P."/>
            <person name="Stolte C."/>
            <person name="Sykes S."/>
            <person name="Walk T."/>
            <person name="White J."/>
            <person name="Yandava C."/>
            <person name="Haas B."/>
            <person name="Nusbaum C."/>
            <person name="Birren B."/>
        </authorList>
    </citation>
    <scope>NUCLEOTIDE SEQUENCE [LARGE SCALE GENOMIC DNA]</scope>
    <source>
        <strain evidence="4">R3-111a-1</strain>
    </source>
</reference>
<sequence length="96" mass="11209">MCFGAEPSKTKYYYREEIVPAARPYHHHHHHGHHGHHHHHSPRASYVSPPREHDQLSHQRACGVRVQQDPICLSDAGNTELPLVVLFVMFFKIYEL</sequence>
<evidence type="ECO:0000313" key="4">
    <source>
        <dbReference type="Proteomes" id="UP000006039"/>
    </source>
</evidence>
<evidence type="ECO:0000313" key="2">
    <source>
        <dbReference type="EMBL" id="EJT75404.1"/>
    </source>
</evidence>
<dbReference type="RefSeq" id="XP_009221404.1">
    <property type="nucleotide sequence ID" value="XM_009223140.1"/>
</dbReference>
<proteinExistence type="predicted"/>
<evidence type="ECO:0000313" key="3">
    <source>
        <dbReference type="EnsemblFungi" id="EJT75404"/>
    </source>
</evidence>
<dbReference type="GeneID" id="20345799"/>
<dbReference type="EMBL" id="GL385397">
    <property type="protein sequence ID" value="EJT75404.1"/>
    <property type="molecule type" value="Genomic_DNA"/>
</dbReference>
<reference evidence="2" key="3">
    <citation type="submission" date="2010-09" db="EMBL/GenBank/DDBJ databases">
        <title>Annotation of Gaeumannomyces graminis var. tritici R3-111a-1.</title>
        <authorList>
            <consortium name="The Broad Institute Genome Sequencing Platform"/>
            <person name="Ma L.-J."/>
            <person name="Dead R."/>
            <person name="Young S.K."/>
            <person name="Zeng Q."/>
            <person name="Gargeya S."/>
            <person name="Fitzgerald M."/>
            <person name="Haas B."/>
            <person name="Abouelleil A."/>
            <person name="Alvarado L."/>
            <person name="Arachchi H.M."/>
            <person name="Berlin A."/>
            <person name="Brown A."/>
            <person name="Chapman S.B."/>
            <person name="Chen Z."/>
            <person name="Dunbar C."/>
            <person name="Freedman E."/>
            <person name="Gearin G."/>
            <person name="Gellesch M."/>
            <person name="Goldberg J."/>
            <person name="Griggs A."/>
            <person name="Gujja S."/>
            <person name="Heiman D."/>
            <person name="Howarth C."/>
            <person name="Larson L."/>
            <person name="Lui A."/>
            <person name="MacDonald P.J.P."/>
            <person name="Mehta T."/>
            <person name="Montmayeur A."/>
            <person name="Murphy C."/>
            <person name="Neiman D."/>
            <person name="Pearson M."/>
            <person name="Priest M."/>
            <person name="Roberts A."/>
            <person name="Saif S."/>
            <person name="Shea T."/>
            <person name="Shenoy N."/>
            <person name="Sisk P."/>
            <person name="Stolte C."/>
            <person name="Sykes S."/>
            <person name="Yandava C."/>
            <person name="Wortman J."/>
            <person name="Nusbaum C."/>
            <person name="Birren B."/>
        </authorList>
    </citation>
    <scope>NUCLEOTIDE SEQUENCE</scope>
    <source>
        <strain evidence="2">R3-111a-1</strain>
    </source>
</reference>
<dbReference type="AlphaFoldDB" id="J3NVM6"/>